<dbReference type="STRING" id="1276221.SDIMI_v3c05690"/>
<dbReference type="GO" id="GO:0016052">
    <property type="term" value="P:carbohydrate catabolic process"/>
    <property type="evidence" value="ECO:0007669"/>
    <property type="project" value="TreeGrafter"/>
</dbReference>
<keyword evidence="3" id="KW-0326">Glycosidase</keyword>
<dbReference type="HOGENOM" id="CLU_001859_0_2_14"/>
<evidence type="ECO:0000256" key="2">
    <source>
        <dbReference type="ARBA" id="ARBA00022801"/>
    </source>
</evidence>
<comment type="similarity">
    <text evidence="1 4">Belongs to the glycosyl hydrolase 1 family.</text>
</comment>
<dbReference type="EMBL" id="CP005076">
    <property type="protein sequence ID" value="AGR42273.1"/>
    <property type="molecule type" value="Genomic_DNA"/>
</dbReference>
<dbReference type="GO" id="GO:0008422">
    <property type="term" value="F:beta-glucosidase activity"/>
    <property type="evidence" value="ECO:0007669"/>
    <property type="project" value="TreeGrafter"/>
</dbReference>
<proteinExistence type="inferred from homology"/>
<dbReference type="InterPro" id="IPR001360">
    <property type="entry name" value="Glyco_hydro_1"/>
</dbReference>
<dbReference type="FunFam" id="3.20.20.80:FF:000004">
    <property type="entry name" value="Beta-glucosidase 6-phospho-beta-glucosidase"/>
    <property type="match status" value="1"/>
</dbReference>
<dbReference type="KEGG" id="sdi:SDIMI_v3c05690"/>
<reference evidence="5 6" key="1">
    <citation type="journal article" date="2013" name="Genome Biol. Evol.">
        <title>Comparison of metabolic capacities and inference of gene content evolution in mosquito-associated Spiroplasma diminutum and S. taiwanense.</title>
        <authorList>
            <person name="Lo W.S."/>
            <person name="Ku C."/>
            <person name="Chen L.L."/>
            <person name="Chang T.H."/>
            <person name="Kuo C.H."/>
        </authorList>
    </citation>
    <scope>NUCLEOTIDE SEQUENCE [LARGE SCALE GENOMIC DNA]</scope>
    <source>
        <strain evidence="5 6">CUAS-1</strain>
    </source>
</reference>
<dbReference type="eggNOG" id="COG2723">
    <property type="taxonomic scope" value="Bacteria"/>
</dbReference>
<dbReference type="Pfam" id="PF00232">
    <property type="entry name" value="Glyco_hydro_1"/>
    <property type="match status" value="1"/>
</dbReference>
<keyword evidence="6" id="KW-1185">Reference proteome</keyword>
<accession>S5MET2</accession>
<dbReference type="SUPFAM" id="SSF51445">
    <property type="entry name" value="(Trans)glycosidases"/>
    <property type="match status" value="1"/>
</dbReference>
<evidence type="ECO:0000313" key="6">
    <source>
        <dbReference type="Proteomes" id="UP000014983"/>
    </source>
</evidence>
<dbReference type="PRINTS" id="PR00131">
    <property type="entry name" value="GLHYDRLASE1"/>
</dbReference>
<protein>
    <submittedName>
        <fullName evidence="5">Beta-glucosidase</fullName>
    </submittedName>
</protein>
<evidence type="ECO:0000256" key="4">
    <source>
        <dbReference type="RuleBase" id="RU003690"/>
    </source>
</evidence>
<dbReference type="OrthoDB" id="391810at2"/>
<dbReference type="RefSeq" id="WP_020836505.1">
    <property type="nucleotide sequence ID" value="NC_021833.1"/>
</dbReference>
<dbReference type="Proteomes" id="UP000014983">
    <property type="component" value="Chromosome"/>
</dbReference>
<dbReference type="InParanoid" id="S5MET2"/>
<dbReference type="PATRIC" id="fig|1276221.3.peg.568"/>
<name>S5MET2_9MOLU</name>
<dbReference type="InterPro" id="IPR017853">
    <property type="entry name" value="GH"/>
</dbReference>
<dbReference type="PANTHER" id="PTHR10353:SF122">
    <property type="entry name" value="6-PHOSPHO-BETA-GLUCOSIDASE ASCB-RELATED"/>
    <property type="match status" value="1"/>
</dbReference>
<dbReference type="GO" id="GO:0005829">
    <property type="term" value="C:cytosol"/>
    <property type="evidence" value="ECO:0007669"/>
    <property type="project" value="TreeGrafter"/>
</dbReference>
<evidence type="ECO:0000256" key="1">
    <source>
        <dbReference type="ARBA" id="ARBA00010838"/>
    </source>
</evidence>
<dbReference type="PANTHER" id="PTHR10353">
    <property type="entry name" value="GLYCOSYL HYDROLASE"/>
    <property type="match status" value="1"/>
</dbReference>
<evidence type="ECO:0000313" key="5">
    <source>
        <dbReference type="EMBL" id="AGR42273.1"/>
    </source>
</evidence>
<dbReference type="AlphaFoldDB" id="S5MET2"/>
<sequence length="481" mass="56130">MQKKFPKDFLWGGATAACQLEGAFDKDGRGLSVSDLHDYKKNLDRMSVGETFKENSNTIQEIKEKMNDESLYFPKRYGINFYNTYKEDLALLKEMGFQNFRFSFSWSRLFPTGTETEVNKEGLQFYIDLVDEIIKNGMEPIASIYHYDLPIHLTLTEDGFLSKNIITYFERFAKVLLETFKDKIKYWIVINQINLFPVVLFGSFGIADDENGHVSDQKRYNALHNQLVICAKVKKMAREINPTMQIGTMVADGHNYPINCEPENIKLAIKKNRQEYWITDVQFRGEYPKNALNFFETNGITIDWTQEELDLIKENTMDYLAISYYFSKVVDHKIHNLKPESYMTNPKSKANEWGWSIDPVGLYSTIINYWDRYNKKILIAENGFGYEDKLVNDTVEDDYRIDYLTDHIKEVKEAIDDGAEMIGFCSWGPIDLVSSGTAEMTKRYGFIYVDRDDFGNGTQKRYFKKSFYWYKKLISSNGESL</sequence>
<evidence type="ECO:0000256" key="3">
    <source>
        <dbReference type="ARBA" id="ARBA00023295"/>
    </source>
</evidence>
<keyword evidence="2" id="KW-0378">Hydrolase</keyword>
<dbReference type="Gene3D" id="3.20.20.80">
    <property type="entry name" value="Glycosidases"/>
    <property type="match status" value="1"/>
</dbReference>
<organism evidence="5 6">
    <name type="scientific">Spiroplasma diminutum CUAS-1</name>
    <dbReference type="NCBI Taxonomy" id="1276221"/>
    <lineage>
        <taxon>Bacteria</taxon>
        <taxon>Bacillati</taxon>
        <taxon>Mycoplasmatota</taxon>
        <taxon>Mollicutes</taxon>
        <taxon>Entomoplasmatales</taxon>
        <taxon>Spiroplasmataceae</taxon>
        <taxon>Spiroplasma</taxon>
    </lineage>
</organism>
<gene>
    <name evidence="5" type="ORF">SDIMI_v3c05690</name>
</gene>